<comment type="caution">
    <text evidence="1">The sequence shown here is derived from an EMBL/GenBank/DDBJ whole genome shotgun (WGS) entry which is preliminary data.</text>
</comment>
<protein>
    <recommendedName>
        <fullName evidence="3">SIR2-like domain-containing protein</fullName>
    </recommendedName>
</protein>
<dbReference type="Proteomes" id="UP000321055">
    <property type="component" value="Unassembled WGS sequence"/>
</dbReference>
<name>A0A5C7VYK8_9PROT</name>
<proteinExistence type="predicted"/>
<evidence type="ECO:0000313" key="1">
    <source>
        <dbReference type="EMBL" id="TXI30159.1"/>
    </source>
</evidence>
<accession>A0A5C7VYK8</accession>
<reference evidence="1 2" key="1">
    <citation type="submission" date="2018-09" db="EMBL/GenBank/DDBJ databases">
        <title>Metagenome Assembled Genomes from an Advanced Water Purification Facility.</title>
        <authorList>
            <person name="Stamps B.W."/>
            <person name="Spear J.R."/>
        </authorList>
    </citation>
    <scope>NUCLEOTIDE SEQUENCE [LARGE SCALE GENOMIC DNA]</scope>
    <source>
        <strain evidence="1">Bin_54_1</strain>
    </source>
</reference>
<evidence type="ECO:0000313" key="2">
    <source>
        <dbReference type="Proteomes" id="UP000321055"/>
    </source>
</evidence>
<evidence type="ECO:0008006" key="3">
    <source>
        <dbReference type="Google" id="ProtNLM"/>
    </source>
</evidence>
<gene>
    <name evidence="1" type="ORF">E6Q60_02295</name>
</gene>
<organism evidence="1 2">
    <name type="scientific">Nitrosomonas oligotropha</name>
    <dbReference type="NCBI Taxonomy" id="42354"/>
    <lineage>
        <taxon>Bacteria</taxon>
        <taxon>Pseudomonadati</taxon>
        <taxon>Pseudomonadota</taxon>
        <taxon>Betaproteobacteria</taxon>
        <taxon>Nitrosomonadales</taxon>
        <taxon>Nitrosomonadaceae</taxon>
        <taxon>Nitrosomonas</taxon>
    </lineage>
</organism>
<dbReference type="EMBL" id="SSFX01000021">
    <property type="protein sequence ID" value="TXI30159.1"/>
    <property type="molecule type" value="Genomic_DNA"/>
</dbReference>
<dbReference type="AlphaFoldDB" id="A0A5C7VYK8"/>
<sequence length="329" mass="37058">MKRNRVFILGAGFSAGAGVPLTERLLADAMKKFSIECPGIYSRVENYAKECIGASDGDLDLSRVSFSELCTFLEFIELREYGGGERWCENGSREKLALRFYLAKTIVEQTPIIGSIPELYLDFAAQLHERDIVISLNWDGLLEAALEAVEKTYTYNFSDEGAIKLCKLHGSVNWRLGEPNQWGEPINTLGWQPLDFTKGMMTREIYHSPALLRLSTWQHYTSLGEVDPFLILPGYGKAFDVRANAVLWYKPEFAFATTHDVYIIGLGLAHDDFLVRSFFLSNLPYIDSYSGVGGRRIFIINPDVCAASNYELRGTQSCFKLLSLQSMFS</sequence>